<feature type="compositionally biased region" description="Low complexity" evidence="8">
    <location>
        <begin position="69"/>
        <end position="85"/>
    </location>
</feature>
<dbReference type="InterPro" id="IPR041588">
    <property type="entry name" value="Integrase_H2C2"/>
</dbReference>
<dbReference type="GO" id="GO:0042575">
    <property type="term" value="C:DNA polymerase complex"/>
    <property type="evidence" value="ECO:0007669"/>
    <property type="project" value="UniProtKB-ARBA"/>
</dbReference>
<feature type="region of interest" description="Disordered" evidence="8">
    <location>
        <begin position="681"/>
        <end position="703"/>
    </location>
</feature>
<dbReference type="Gene3D" id="1.10.340.70">
    <property type="match status" value="1"/>
</dbReference>
<reference evidence="11" key="1">
    <citation type="submission" date="2012-11" db="EMBL/GenBank/DDBJ databases">
        <authorList>
            <person name="Lucero-Rivera Y.E."/>
            <person name="Tovar-Ramirez D."/>
        </authorList>
    </citation>
    <scope>NUCLEOTIDE SEQUENCE</scope>
    <source>
        <tissue evidence="11">Salivary gland</tissue>
    </source>
</reference>
<feature type="compositionally biased region" description="Polar residues" evidence="8">
    <location>
        <begin position="135"/>
        <end position="150"/>
    </location>
</feature>
<keyword evidence="5" id="KW-0255">Endonuclease</keyword>
<dbReference type="CDD" id="cd01647">
    <property type="entry name" value="RT_LTR"/>
    <property type="match status" value="1"/>
</dbReference>
<dbReference type="AlphaFoldDB" id="L7LUN9"/>
<evidence type="ECO:0000259" key="9">
    <source>
        <dbReference type="PROSITE" id="PS50878"/>
    </source>
</evidence>
<evidence type="ECO:0000256" key="4">
    <source>
        <dbReference type="ARBA" id="ARBA00022722"/>
    </source>
</evidence>
<dbReference type="Gene3D" id="3.10.10.10">
    <property type="entry name" value="HIV Type 1 Reverse Transcriptase, subunit A, domain 1"/>
    <property type="match status" value="1"/>
</dbReference>
<dbReference type="PANTHER" id="PTHR37984">
    <property type="entry name" value="PROTEIN CBG26694"/>
    <property type="match status" value="1"/>
</dbReference>
<evidence type="ECO:0000256" key="5">
    <source>
        <dbReference type="ARBA" id="ARBA00022759"/>
    </source>
</evidence>
<dbReference type="FunFam" id="3.30.420.10:FF:000032">
    <property type="entry name" value="Retrovirus-related Pol polyprotein from transposon 297-like Protein"/>
    <property type="match status" value="1"/>
</dbReference>
<dbReference type="InterPro" id="IPR036397">
    <property type="entry name" value="RNaseH_sf"/>
</dbReference>
<name>L7LUN9_RHIPC</name>
<dbReference type="GO" id="GO:0003676">
    <property type="term" value="F:nucleic acid binding"/>
    <property type="evidence" value="ECO:0007669"/>
    <property type="project" value="InterPro"/>
</dbReference>
<evidence type="ECO:0000256" key="1">
    <source>
        <dbReference type="ARBA" id="ARBA00012493"/>
    </source>
</evidence>
<evidence type="ECO:0000256" key="8">
    <source>
        <dbReference type="SAM" id="MobiDB-lite"/>
    </source>
</evidence>
<dbReference type="InterPro" id="IPR043128">
    <property type="entry name" value="Rev_trsase/Diguanyl_cyclase"/>
</dbReference>
<dbReference type="GO" id="GO:0004519">
    <property type="term" value="F:endonuclease activity"/>
    <property type="evidence" value="ECO:0007669"/>
    <property type="project" value="UniProtKB-KW"/>
</dbReference>
<dbReference type="FunFam" id="3.30.70.270:FF:000026">
    <property type="entry name" value="Transposon Ty3-G Gag-Pol polyprotein"/>
    <property type="match status" value="1"/>
</dbReference>
<proteinExistence type="evidence at transcript level"/>
<dbReference type="Pfam" id="PF17921">
    <property type="entry name" value="Integrase_H2C2"/>
    <property type="match status" value="1"/>
</dbReference>
<feature type="compositionally biased region" description="Low complexity" evidence="8">
    <location>
        <begin position="100"/>
        <end position="122"/>
    </location>
</feature>
<accession>L7LUN9</accession>
<feature type="region of interest" description="Disordered" evidence="8">
    <location>
        <begin position="1175"/>
        <end position="1206"/>
    </location>
</feature>
<evidence type="ECO:0000256" key="7">
    <source>
        <dbReference type="ARBA" id="ARBA00022918"/>
    </source>
</evidence>
<feature type="region of interest" description="Disordered" evidence="8">
    <location>
        <begin position="62"/>
        <end position="160"/>
    </location>
</feature>
<feature type="domain" description="Integrase catalytic" evidence="10">
    <location>
        <begin position="880"/>
        <end position="1036"/>
    </location>
</feature>
<dbReference type="InterPro" id="IPR001584">
    <property type="entry name" value="Integrase_cat-core"/>
</dbReference>
<dbReference type="Gene3D" id="3.30.420.10">
    <property type="entry name" value="Ribonuclease H-like superfamily/Ribonuclease H"/>
    <property type="match status" value="1"/>
</dbReference>
<dbReference type="InterPro" id="IPR041373">
    <property type="entry name" value="RT_RNaseH"/>
</dbReference>
<reference evidence="11" key="2">
    <citation type="journal article" date="2015" name="J. Proteomics">
        <title>Sexual differences in the sialomes of the zebra tick, Rhipicephalus pulchellus.</title>
        <authorList>
            <person name="Tan A.W."/>
            <person name="Francischetti I.M."/>
            <person name="Slovak M."/>
            <person name="Kini R.M."/>
            <person name="Ribeiro J.M."/>
        </authorList>
    </citation>
    <scope>NUCLEOTIDE SEQUENCE</scope>
    <source>
        <tissue evidence="11">Salivary gland</tissue>
    </source>
</reference>
<dbReference type="InterPro" id="IPR012337">
    <property type="entry name" value="RNaseH-like_sf"/>
</dbReference>
<dbReference type="FunFam" id="1.10.340.70:FF:000001">
    <property type="entry name" value="Retrovirus-related Pol polyprotein from transposon gypsy-like Protein"/>
    <property type="match status" value="1"/>
</dbReference>
<dbReference type="GO" id="GO:0003964">
    <property type="term" value="F:RNA-directed DNA polymerase activity"/>
    <property type="evidence" value="ECO:0007669"/>
    <property type="project" value="UniProtKB-KW"/>
</dbReference>
<evidence type="ECO:0000256" key="3">
    <source>
        <dbReference type="ARBA" id="ARBA00022695"/>
    </source>
</evidence>
<dbReference type="CDD" id="cd09274">
    <property type="entry name" value="RNase_HI_RT_Ty3"/>
    <property type="match status" value="1"/>
</dbReference>
<dbReference type="InterPro" id="IPR050951">
    <property type="entry name" value="Retrovirus_Pol_polyprotein"/>
</dbReference>
<feature type="compositionally biased region" description="Basic and acidic residues" evidence="8">
    <location>
        <begin position="86"/>
        <end position="96"/>
    </location>
</feature>
<dbReference type="Pfam" id="PF00665">
    <property type="entry name" value="rve"/>
    <property type="match status" value="1"/>
</dbReference>
<evidence type="ECO:0000259" key="10">
    <source>
        <dbReference type="PROSITE" id="PS50994"/>
    </source>
</evidence>
<keyword evidence="7" id="KW-0695">RNA-directed DNA polymerase</keyword>
<dbReference type="PROSITE" id="PS50994">
    <property type="entry name" value="INTEGRASE"/>
    <property type="match status" value="1"/>
</dbReference>
<protein>
    <recommendedName>
        <fullName evidence="1">RNA-directed DNA polymerase</fullName>
        <ecNumber evidence="1">2.7.7.49</ecNumber>
    </recommendedName>
</protein>
<evidence type="ECO:0000256" key="6">
    <source>
        <dbReference type="ARBA" id="ARBA00022801"/>
    </source>
</evidence>
<dbReference type="Pfam" id="PF17917">
    <property type="entry name" value="RT_RNaseH"/>
    <property type="match status" value="1"/>
</dbReference>
<dbReference type="PANTHER" id="PTHR37984:SF5">
    <property type="entry name" value="PROTEIN NYNRIN-LIKE"/>
    <property type="match status" value="1"/>
</dbReference>
<dbReference type="PROSITE" id="PS50878">
    <property type="entry name" value="RT_POL"/>
    <property type="match status" value="1"/>
</dbReference>
<dbReference type="EC" id="2.7.7.49" evidence="1"/>
<keyword evidence="2" id="KW-0808">Transferase</keyword>
<keyword evidence="6" id="KW-0378">Hydrolase</keyword>
<keyword evidence="3" id="KW-0548">Nucleotidyltransferase</keyword>
<evidence type="ECO:0000256" key="2">
    <source>
        <dbReference type="ARBA" id="ARBA00022679"/>
    </source>
</evidence>
<dbReference type="Pfam" id="PF00078">
    <property type="entry name" value="RVT_1"/>
    <property type="match status" value="1"/>
</dbReference>
<keyword evidence="4" id="KW-0540">Nuclease</keyword>
<organism evidence="11">
    <name type="scientific">Rhipicephalus pulchellus</name>
    <name type="common">Yellow backed tick</name>
    <name type="synonym">Dermacentor pulchellus</name>
    <dbReference type="NCBI Taxonomy" id="72859"/>
    <lineage>
        <taxon>Eukaryota</taxon>
        <taxon>Metazoa</taxon>
        <taxon>Ecdysozoa</taxon>
        <taxon>Arthropoda</taxon>
        <taxon>Chelicerata</taxon>
        <taxon>Arachnida</taxon>
        <taxon>Acari</taxon>
        <taxon>Parasitiformes</taxon>
        <taxon>Ixodida</taxon>
        <taxon>Ixodoidea</taxon>
        <taxon>Ixodidae</taxon>
        <taxon>Rhipicephalinae</taxon>
        <taxon>Rhipicephalus</taxon>
        <taxon>Rhipicephalus</taxon>
    </lineage>
</organism>
<dbReference type="GO" id="GO:0015074">
    <property type="term" value="P:DNA integration"/>
    <property type="evidence" value="ECO:0007669"/>
    <property type="project" value="InterPro"/>
</dbReference>
<dbReference type="Gene3D" id="3.30.70.270">
    <property type="match status" value="2"/>
</dbReference>
<feature type="compositionally biased region" description="Basic residues" evidence="8">
    <location>
        <begin position="1194"/>
        <end position="1206"/>
    </location>
</feature>
<dbReference type="InterPro" id="IPR043502">
    <property type="entry name" value="DNA/RNA_pol_sf"/>
</dbReference>
<feature type="compositionally biased region" description="Basic and acidic residues" evidence="8">
    <location>
        <begin position="123"/>
        <end position="133"/>
    </location>
</feature>
<sequence length="1206" mass="133149">MRRARFVHLPGLSVPMILGRDFFMKTGIVVDIANGGYRDGPFSPLKPFISPPADTVAFAAEPSETCRAHSSGPSPSSTHSPSHSPLWEREARHEPCRAQTSGSRAHSSGPSPSSTHSPSHSPLWEREARHEPCRAQTSGSYPGGTRSSARNPCLDRPTRHEEAPHPLIACATHLDDTQKARLSALLRQYDELFTDQPGCTDLVSHSIETGDALPLKCNPRPVSLAKRQIIDGLLDDMLSAGIIRRSSSSWASPIVLVPKKDGSHRLCVDYRRLNGVTRKDAYPLPTISSIVGNLGDARYFTTLDASKGYLQVRMGERDQFKTAFTSHRGLFEFTRMPFGLCNAPATFQRLMDRVLGEAKWSYCMCYLDDIVIYSRTFEEHLAHVADVLERVRAAGMTLNPAKAQLAQTRIHLLGFTLGEGSIEPDREKLRAILDFPVPKDGSGLRRFLGMVNFYRSFIPSCARLQAPLTKLLGKSAKWQWGPEQQEAFCRLSSAIAETAQLRLPDLTRPFVVQTDASDLGLGAVLLQEYDGVLQPLAFASRSLVPAEKNYSVTEKECLAIVFALRKFDVYLDGTKFVVQTDHSALSWLMRLREPAGRLARWALLIQHYDFAVQYRKGSTNVVADALSRAPLSAENLDPGEPTASGAFAQASVRGETAASPPFGEKGESAFGRALAAIQANSAPRSRPASELSEGHVAESEPVTPAQAAVAAVLSGRDTRLPFGRMGIAFSRQELLKAQQSDPFCREMCDGLRETERRYAACPAAGAEGGLEPACVAESPADSYLLDHDGLLLKYIATDDESIDPFKVVMPKSLRAALLRSSHDEPMAGHLSGSKVFAKLSKVVTWPGMKRDIYRYCRSCHVCQTVKSRGGKPPGLMKPIVSERPWQVATCDLMGPFPRSKQGFTQLMVVVDHFSKWVELFPLRKVTARAVLEKLQEVFCRFGFPERLITDNASYFTARVFGDTCRSLGINHCTTSPYYPQSNLTERNNRTLKPMLAAFAESQRDWADHLSELAFAIRTSESRSTGFSPAFLNFGRELANPVTSVIQCQLGDEETQVDCSAYASKLRDRLCRAFCKARQSLASARAQQKAQYDRKHRDLAFEVGDLVLKRNHALSDASKGFSASLAPKWLGPYRVEKAWTPLAYLLKDPISGKLSRAHIADLKAFASRSDELAPAPCGISRKRRGTPGAADRIRTPHRYNLRKRSPL</sequence>
<dbReference type="SUPFAM" id="SSF53098">
    <property type="entry name" value="Ribonuclease H-like"/>
    <property type="match status" value="1"/>
</dbReference>
<feature type="domain" description="Reverse transcriptase" evidence="9">
    <location>
        <begin position="238"/>
        <end position="417"/>
    </location>
</feature>
<dbReference type="InterPro" id="IPR000477">
    <property type="entry name" value="RT_dom"/>
</dbReference>
<dbReference type="SUPFAM" id="SSF56672">
    <property type="entry name" value="DNA/RNA polymerases"/>
    <property type="match status" value="1"/>
</dbReference>
<dbReference type="EMBL" id="GACK01009504">
    <property type="protein sequence ID" value="JAA55530.1"/>
    <property type="molecule type" value="mRNA"/>
</dbReference>
<evidence type="ECO:0000313" key="11">
    <source>
        <dbReference type="EMBL" id="JAA55530.1"/>
    </source>
</evidence>
<dbReference type="GO" id="GO:0016787">
    <property type="term" value="F:hydrolase activity"/>
    <property type="evidence" value="ECO:0007669"/>
    <property type="project" value="UniProtKB-KW"/>
</dbReference>